<organism evidence="5 6">
    <name type="scientific">Verminephrobacter eiseniae (strain EF01-2)</name>
    <dbReference type="NCBI Taxonomy" id="391735"/>
    <lineage>
        <taxon>Bacteria</taxon>
        <taxon>Pseudomonadati</taxon>
        <taxon>Pseudomonadota</taxon>
        <taxon>Betaproteobacteria</taxon>
        <taxon>Burkholderiales</taxon>
        <taxon>Comamonadaceae</taxon>
        <taxon>Verminephrobacter</taxon>
    </lineage>
</organism>
<evidence type="ECO:0000259" key="4">
    <source>
        <dbReference type="Pfam" id="PF00150"/>
    </source>
</evidence>
<dbReference type="CAZy" id="GH5">
    <property type="family name" value="Glycoside Hydrolase Family 5"/>
</dbReference>
<dbReference type="Pfam" id="PF00150">
    <property type="entry name" value="Cellulase"/>
    <property type="match status" value="1"/>
</dbReference>
<dbReference type="Gene3D" id="3.20.20.80">
    <property type="entry name" value="Glycosidases"/>
    <property type="match status" value="1"/>
</dbReference>
<comment type="similarity">
    <text evidence="3">Belongs to the glycosyl hydrolase 5 (cellulase A) family.</text>
</comment>
<evidence type="ECO:0000313" key="6">
    <source>
        <dbReference type="Proteomes" id="UP000000374"/>
    </source>
</evidence>
<dbReference type="GeneID" id="76459623"/>
<dbReference type="RefSeq" id="WP_011808734.1">
    <property type="nucleotide sequence ID" value="NC_008786.1"/>
</dbReference>
<dbReference type="SUPFAM" id="SSF51445">
    <property type="entry name" value="(Trans)glycosidases"/>
    <property type="match status" value="1"/>
</dbReference>
<feature type="domain" description="Glycoside hydrolase family 5" evidence="4">
    <location>
        <begin position="73"/>
        <end position="358"/>
    </location>
</feature>
<dbReference type="InterPro" id="IPR050386">
    <property type="entry name" value="Glycosyl_hydrolase_5"/>
</dbReference>
<dbReference type="EMBL" id="CP000542">
    <property type="protein sequence ID" value="ABM56721.1"/>
    <property type="molecule type" value="Genomic_DNA"/>
</dbReference>
<dbReference type="STRING" id="391735.Veis_0943"/>
<dbReference type="AlphaFoldDB" id="A1WGG4"/>
<reference evidence="6" key="1">
    <citation type="submission" date="2006-12" db="EMBL/GenBank/DDBJ databases">
        <title>Complete sequence of chromosome 1 of Verminephrobacter eiseniae EF01-2.</title>
        <authorList>
            <person name="Copeland A."/>
            <person name="Lucas S."/>
            <person name="Lapidus A."/>
            <person name="Barry K."/>
            <person name="Detter J.C."/>
            <person name="Glavina del Rio T."/>
            <person name="Dalin E."/>
            <person name="Tice H."/>
            <person name="Pitluck S."/>
            <person name="Chertkov O."/>
            <person name="Brettin T."/>
            <person name="Bruce D."/>
            <person name="Han C."/>
            <person name="Tapia R."/>
            <person name="Gilna P."/>
            <person name="Schmutz J."/>
            <person name="Larimer F."/>
            <person name="Land M."/>
            <person name="Hauser L."/>
            <person name="Kyrpides N."/>
            <person name="Kim E."/>
            <person name="Stahl D."/>
            <person name="Richardson P."/>
        </authorList>
    </citation>
    <scope>NUCLEOTIDE SEQUENCE [LARGE SCALE GENOMIC DNA]</scope>
    <source>
        <strain evidence="6">EF01-2</strain>
    </source>
</reference>
<dbReference type="GO" id="GO:0008422">
    <property type="term" value="F:beta-glucosidase activity"/>
    <property type="evidence" value="ECO:0007669"/>
    <property type="project" value="TreeGrafter"/>
</dbReference>
<dbReference type="HOGENOM" id="CLU_031875_1_1_4"/>
<gene>
    <name evidence="5" type="ordered locus">Veis_0943</name>
</gene>
<protein>
    <submittedName>
        <fullName evidence="5">Glycoside hydrolase, family 5</fullName>
    </submittedName>
</protein>
<evidence type="ECO:0000256" key="3">
    <source>
        <dbReference type="RuleBase" id="RU361153"/>
    </source>
</evidence>
<evidence type="ECO:0000256" key="1">
    <source>
        <dbReference type="ARBA" id="ARBA00022801"/>
    </source>
</evidence>
<dbReference type="GO" id="GO:0005576">
    <property type="term" value="C:extracellular region"/>
    <property type="evidence" value="ECO:0007669"/>
    <property type="project" value="TreeGrafter"/>
</dbReference>
<dbReference type="InterPro" id="IPR001547">
    <property type="entry name" value="Glyco_hydro_5"/>
</dbReference>
<evidence type="ECO:0000313" key="5">
    <source>
        <dbReference type="EMBL" id="ABM56721.1"/>
    </source>
</evidence>
<dbReference type="OrthoDB" id="9800955at2"/>
<evidence type="ECO:0000256" key="2">
    <source>
        <dbReference type="ARBA" id="ARBA00023295"/>
    </source>
</evidence>
<proteinExistence type="inferred from homology"/>
<dbReference type="eggNOG" id="COG2730">
    <property type="taxonomic scope" value="Bacteria"/>
</dbReference>
<dbReference type="PANTHER" id="PTHR31297">
    <property type="entry name" value="GLUCAN ENDO-1,6-BETA-GLUCOSIDASE B"/>
    <property type="match status" value="1"/>
</dbReference>
<sequence>MDFLRTEGKNIVDARGSVVRLAGTCAGGWMNLEDFINGHSGAEHTLRHQMAEVLGAARAEFFFERLLEHFFNESDIAYIRSLGATVVRLPLNYRHFEDDDKPYAYKEAGFERLGRVLDWCDKHGLYAILDLHAVQGWQNVHWHSDNASGISLFWHDAHYQDRFVALWCEIARRYRHRAVVAGYNLINEPCVGNQRGDLPWNIHGNYRPEWPLLNAVYRRTVQAIRQIDARHIIFLEGDCYSRQFAGLDAPFAENLVYSSHNYTAAGFGPGKYPGVIDLPGPRTAGPETWDLARQEQAFLEHEGTVFTDRHQVPLWIGEFGSVYNGAAHEVPDRLRAMDEQLGLFERHRAHWTTWTYKDVGVMGLVTLDPASEYMQRVGHFIGKKLLLGTDHWMQWMPPTPIGQAVGQLAEQVCGVIDDDGIDRRYGRACFSQSALCFFTGAMLQRSYVSLFQALTENDIDRTLASFSLPQCRVNQPLEGLIRKYAPSARRADR</sequence>
<dbReference type="InterPro" id="IPR017853">
    <property type="entry name" value="GH"/>
</dbReference>
<accession>A1WGG4</accession>
<dbReference type="KEGG" id="vei:Veis_0943"/>
<name>A1WGG4_VEREI</name>
<dbReference type="GO" id="GO:0009251">
    <property type="term" value="P:glucan catabolic process"/>
    <property type="evidence" value="ECO:0007669"/>
    <property type="project" value="TreeGrafter"/>
</dbReference>
<keyword evidence="1 3" id="KW-0378">Hydrolase</keyword>
<dbReference type="PANTHER" id="PTHR31297:SF13">
    <property type="entry name" value="PUTATIVE-RELATED"/>
    <property type="match status" value="1"/>
</dbReference>
<keyword evidence="6" id="KW-1185">Reference proteome</keyword>
<dbReference type="GO" id="GO:0009986">
    <property type="term" value="C:cell surface"/>
    <property type="evidence" value="ECO:0007669"/>
    <property type="project" value="TreeGrafter"/>
</dbReference>
<dbReference type="Proteomes" id="UP000000374">
    <property type="component" value="Chromosome"/>
</dbReference>
<keyword evidence="2 3" id="KW-0326">Glycosidase</keyword>